<evidence type="ECO:0000313" key="3">
    <source>
        <dbReference type="Proteomes" id="UP001190700"/>
    </source>
</evidence>
<sequence length="77" mass="8846">MLHLGAFEGARLKQTAKERLMALKQKLKDDRRFSKDKAREDRSQRIRGLSVLMSKRDRDSFTPNMPRVYSGGSHALG</sequence>
<evidence type="ECO:0000256" key="1">
    <source>
        <dbReference type="SAM" id="MobiDB-lite"/>
    </source>
</evidence>
<dbReference type="EMBL" id="LGRX02007301">
    <property type="protein sequence ID" value="KAK3275307.1"/>
    <property type="molecule type" value="Genomic_DNA"/>
</dbReference>
<name>A0AAE0GC62_9CHLO</name>
<keyword evidence="3" id="KW-1185">Reference proteome</keyword>
<organism evidence="2 3">
    <name type="scientific">Cymbomonas tetramitiformis</name>
    <dbReference type="NCBI Taxonomy" id="36881"/>
    <lineage>
        <taxon>Eukaryota</taxon>
        <taxon>Viridiplantae</taxon>
        <taxon>Chlorophyta</taxon>
        <taxon>Pyramimonadophyceae</taxon>
        <taxon>Pyramimonadales</taxon>
        <taxon>Pyramimonadaceae</taxon>
        <taxon>Cymbomonas</taxon>
    </lineage>
</organism>
<feature type="compositionally biased region" description="Basic and acidic residues" evidence="1">
    <location>
        <begin position="29"/>
        <end position="44"/>
    </location>
</feature>
<dbReference type="AlphaFoldDB" id="A0AAE0GC62"/>
<proteinExistence type="predicted"/>
<accession>A0AAE0GC62</accession>
<reference evidence="2 3" key="1">
    <citation type="journal article" date="2015" name="Genome Biol. Evol.">
        <title>Comparative Genomics of a Bacterivorous Green Alga Reveals Evolutionary Causalities and Consequences of Phago-Mixotrophic Mode of Nutrition.</title>
        <authorList>
            <person name="Burns J.A."/>
            <person name="Paasch A."/>
            <person name="Narechania A."/>
            <person name="Kim E."/>
        </authorList>
    </citation>
    <scope>NUCLEOTIDE SEQUENCE [LARGE SCALE GENOMIC DNA]</scope>
    <source>
        <strain evidence="2 3">PLY_AMNH</strain>
    </source>
</reference>
<feature type="region of interest" description="Disordered" evidence="1">
    <location>
        <begin position="29"/>
        <end position="77"/>
    </location>
</feature>
<evidence type="ECO:0000313" key="2">
    <source>
        <dbReference type="EMBL" id="KAK3275307.1"/>
    </source>
</evidence>
<comment type="caution">
    <text evidence="2">The sequence shown here is derived from an EMBL/GenBank/DDBJ whole genome shotgun (WGS) entry which is preliminary data.</text>
</comment>
<protein>
    <submittedName>
        <fullName evidence="2">Uncharacterized protein</fullName>
    </submittedName>
</protein>
<dbReference type="Proteomes" id="UP001190700">
    <property type="component" value="Unassembled WGS sequence"/>
</dbReference>
<gene>
    <name evidence="2" type="ORF">CYMTET_16555</name>
</gene>